<proteinExistence type="predicted"/>
<reference evidence="6 7" key="1">
    <citation type="submission" date="2016-10" db="EMBL/GenBank/DDBJ databases">
        <title>Genome sequence of the ascomycete fungus Penicillium subrubescens.</title>
        <authorList>
            <person name="De Vries R.P."/>
            <person name="Peng M."/>
            <person name="Dilokpimol A."/>
            <person name="Hilden K."/>
            <person name="Makela M.R."/>
            <person name="Grigoriev I."/>
            <person name="Riley R."/>
            <person name="Granchi Z."/>
        </authorList>
    </citation>
    <scope>NUCLEOTIDE SEQUENCE [LARGE SCALE GENOMIC DNA]</scope>
    <source>
        <strain evidence="6 7">CBS 132785</strain>
    </source>
</reference>
<evidence type="ECO:0000256" key="1">
    <source>
        <dbReference type="ARBA" id="ARBA00004123"/>
    </source>
</evidence>
<evidence type="ECO:0008006" key="8">
    <source>
        <dbReference type="Google" id="ProtNLM"/>
    </source>
</evidence>
<dbReference type="GO" id="GO:0005634">
    <property type="term" value="C:nucleus"/>
    <property type="evidence" value="ECO:0007669"/>
    <property type="project" value="UniProtKB-SubCell"/>
</dbReference>
<accession>A0A1Q5U0Q2</accession>
<evidence type="ECO:0000256" key="5">
    <source>
        <dbReference type="ARBA" id="ARBA00023242"/>
    </source>
</evidence>
<keyword evidence="7" id="KW-1185">Reference proteome</keyword>
<organism evidence="6 7">
    <name type="scientific">Penicillium subrubescens</name>
    <dbReference type="NCBI Taxonomy" id="1316194"/>
    <lineage>
        <taxon>Eukaryota</taxon>
        <taxon>Fungi</taxon>
        <taxon>Dikarya</taxon>
        <taxon>Ascomycota</taxon>
        <taxon>Pezizomycotina</taxon>
        <taxon>Eurotiomycetes</taxon>
        <taxon>Eurotiomycetidae</taxon>
        <taxon>Eurotiales</taxon>
        <taxon>Aspergillaceae</taxon>
        <taxon>Penicillium</taxon>
    </lineage>
</organism>
<keyword evidence="2" id="KW-0479">Metal-binding</keyword>
<comment type="caution">
    <text evidence="6">The sequence shown here is derived from an EMBL/GenBank/DDBJ whole genome shotgun (WGS) entry which is preliminary data.</text>
</comment>
<dbReference type="GO" id="GO:0000981">
    <property type="term" value="F:DNA-binding transcription factor activity, RNA polymerase II-specific"/>
    <property type="evidence" value="ECO:0007669"/>
    <property type="project" value="InterPro"/>
</dbReference>
<evidence type="ECO:0000313" key="7">
    <source>
        <dbReference type="Proteomes" id="UP000186955"/>
    </source>
</evidence>
<evidence type="ECO:0000313" key="6">
    <source>
        <dbReference type="EMBL" id="OKP06056.1"/>
    </source>
</evidence>
<dbReference type="CDD" id="cd12148">
    <property type="entry name" value="fungal_TF_MHR"/>
    <property type="match status" value="1"/>
</dbReference>
<keyword evidence="4" id="KW-0804">Transcription</keyword>
<name>A0A1Q5U0Q2_9EURO</name>
<dbReference type="InterPro" id="IPR050815">
    <property type="entry name" value="TF_fung"/>
</dbReference>
<dbReference type="PANTHER" id="PTHR47338">
    <property type="entry name" value="ZN(II)2CYS6 TRANSCRIPTION FACTOR (EUROFUNG)-RELATED"/>
    <property type="match status" value="1"/>
</dbReference>
<dbReference type="PANTHER" id="PTHR47338:SF16">
    <property type="entry name" value="TRANSCRIPTION FACTOR, PUTATIVE (AFU_ORTHOLOGUE AFUA_2G09360)-RELATED"/>
    <property type="match status" value="1"/>
</dbReference>
<evidence type="ECO:0000256" key="3">
    <source>
        <dbReference type="ARBA" id="ARBA00023015"/>
    </source>
</evidence>
<evidence type="ECO:0000256" key="2">
    <source>
        <dbReference type="ARBA" id="ARBA00022723"/>
    </source>
</evidence>
<evidence type="ECO:0000256" key="4">
    <source>
        <dbReference type="ARBA" id="ARBA00023163"/>
    </source>
</evidence>
<comment type="subcellular location">
    <subcellularLocation>
        <location evidence="1">Nucleus</location>
    </subcellularLocation>
</comment>
<dbReference type="Proteomes" id="UP000186955">
    <property type="component" value="Unassembled WGS sequence"/>
</dbReference>
<dbReference type="OrthoDB" id="1924787at2759"/>
<dbReference type="AlphaFoldDB" id="A0A1Q5U0Q2"/>
<sequence length="229" mass="26496">MAVIGQADGAALETAVRNASYHLDEWHAALPEYMRDTPGNMARYASEGLGRTFVALHIGYYHYGQLLFYRFLQQDRHESVPNTHFYANKCKTYAANLCELLYTAKTNPNCEVLYSMVGHILVVSSTVQLYILLFGVDGEDVKIARIRLERNFEILQHLRTFWPTLDLCLLRLRAFHQACRVSMDTTFRLDQWMLRFLSEFAHPGDDKLSEATNPNSSRVENRDFRDFLC</sequence>
<dbReference type="EMBL" id="MNBE01000601">
    <property type="protein sequence ID" value="OKP06056.1"/>
    <property type="molecule type" value="Genomic_DNA"/>
</dbReference>
<dbReference type="GO" id="GO:0046872">
    <property type="term" value="F:metal ion binding"/>
    <property type="evidence" value="ECO:0007669"/>
    <property type="project" value="UniProtKB-KW"/>
</dbReference>
<protein>
    <recommendedName>
        <fullName evidence="8">Transcription factor domain-containing protein</fullName>
    </recommendedName>
</protein>
<keyword evidence="3" id="KW-0805">Transcription regulation</keyword>
<keyword evidence="5" id="KW-0539">Nucleus</keyword>
<gene>
    <name evidence="6" type="ORF">PENSUB_6542</name>
</gene>